<dbReference type="OrthoDB" id="9808944at2"/>
<dbReference type="Pfam" id="PF07309">
    <property type="entry name" value="FlaF"/>
    <property type="match status" value="1"/>
</dbReference>
<dbReference type="GO" id="GO:0044781">
    <property type="term" value="P:bacterial-type flagellum organization"/>
    <property type="evidence" value="ECO:0007669"/>
    <property type="project" value="InterPro"/>
</dbReference>
<gene>
    <name evidence="1" type="ORF">EKE94_16115</name>
</gene>
<sequence>MSIAAYKRTMRDTETPRQIERRLMSQVTGKLDRFAAEFDAAESGVQKLQILSSGLRDALHENVALWSALKYDLMTGGNSLPENLRSSLVSVAMWIERQTSSVVGGASGVAALVAVNRSIVDGLSGQEPGPVAV</sequence>
<dbReference type="EMBL" id="RQXX01000007">
    <property type="protein sequence ID" value="RVV96869.1"/>
    <property type="molecule type" value="Genomic_DNA"/>
</dbReference>
<dbReference type="AlphaFoldDB" id="A0A438ADV8"/>
<reference evidence="1 2" key="1">
    <citation type="submission" date="2018-11" db="EMBL/GenBank/DDBJ databases">
        <title>Mesobaculum littorinae gen. nov., sp. nov., isolated from Littorina scabra that represents a novel genus of the order Rhodobacteraceae.</title>
        <authorList>
            <person name="Li F."/>
        </authorList>
    </citation>
    <scope>NUCLEOTIDE SEQUENCE [LARGE SCALE GENOMIC DNA]</scope>
    <source>
        <strain evidence="1 2">M0103</strain>
    </source>
</reference>
<comment type="caution">
    <text evidence="1">The sequence shown here is derived from an EMBL/GenBank/DDBJ whole genome shotgun (WGS) entry which is preliminary data.</text>
</comment>
<keyword evidence="2" id="KW-1185">Reference proteome</keyword>
<evidence type="ECO:0000313" key="2">
    <source>
        <dbReference type="Proteomes" id="UP000285908"/>
    </source>
</evidence>
<proteinExistence type="predicted"/>
<dbReference type="Proteomes" id="UP000285908">
    <property type="component" value="Unassembled WGS sequence"/>
</dbReference>
<dbReference type="RefSeq" id="WP_127907663.1">
    <property type="nucleotide sequence ID" value="NZ_RQXX01000007.1"/>
</dbReference>
<evidence type="ECO:0000313" key="1">
    <source>
        <dbReference type="EMBL" id="RVV96869.1"/>
    </source>
</evidence>
<organism evidence="1 2">
    <name type="scientific">Mesobaculum littorinae</name>
    <dbReference type="NCBI Taxonomy" id="2486419"/>
    <lineage>
        <taxon>Bacteria</taxon>
        <taxon>Pseudomonadati</taxon>
        <taxon>Pseudomonadota</taxon>
        <taxon>Alphaproteobacteria</taxon>
        <taxon>Rhodobacterales</taxon>
        <taxon>Roseobacteraceae</taxon>
        <taxon>Mesobaculum</taxon>
    </lineage>
</organism>
<dbReference type="InterPro" id="IPR010845">
    <property type="entry name" value="FlaF"/>
</dbReference>
<protein>
    <submittedName>
        <fullName evidence="1">FlaF protein</fullName>
    </submittedName>
</protein>
<name>A0A438ADV8_9RHOB</name>
<accession>A0A438ADV8</accession>